<proteinExistence type="predicted"/>
<comment type="cofactor">
    <cofactor evidence="2">
        <name>Mg(2+)</name>
        <dbReference type="ChEBI" id="CHEBI:18420"/>
    </cofactor>
</comment>
<comment type="cofactor">
    <cofactor evidence="1">
        <name>Mn(2+)</name>
        <dbReference type="ChEBI" id="CHEBI:29035"/>
    </cofactor>
</comment>
<dbReference type="CDD" id="cd03426">
    <property type="entry name" value="NUDIX_CoAse_Nudt7"/>
    <property type="match status" value="1"/>
</dbReference>
<dbReference type="PANTHER" id="PTHR12992">
    <property type="entry name" value="NUDIX HYDROLASE"/>
    <property type="match status" value="1"/>
</dbReference>
<feature type="domain" description="Nudix hydrolase" evidence="7">
    <location>
        <begin position="46"/>
        <end position="179"/>
    </location>
</feature>
<evidence type="ECO:0000256" key="2">
    <source>
        <dbReference type="ARBA" id="ARBA00001946"/>
    </source>
</evidence>
<keyword evidence="3" id="KW-0479">Metal-binding</keyword>
<evidence type="ECO:0000313" key="9">
    <source>
        <dbReference type="Proteomes" id="UP001180481"/>
    </source>
</evidence>
<dbReference type="PROSITE" id="PS51462">
    <property type="entry name" value="NUDIX"/>
    <property type="match status" value="1"/>
</dbReference>
<dbReference type="InterPro" id="IPR000086">
    <property type="entry name" value="NUDIX_hydrolase_dom"/>
</dbReference>
<dbReference type="RefSeq" id="WP_309531661.1">
    <property type="nucleotide sequence ID" value="NZ_CP133721.1"/>
</dbReference>
<evidence type="ECO:0000256" key="1">
    <source>
        <dbReference type="ARBA" id="ARBA00001936"/>
    </source>
</evidence>
<evidence type="ECO:0000256" key="4">
    <source>
        <dbReference type="ARBA" id="ARBA00022801"/>
    </source>
</evidence>
<dbReference type="InterPro" id="IPR045121">
    <property type="entry name" value="CoAse"/>
</dbReference>
<dbReference type="PANTHER" id="PTHR12992:SF11">
    <property type="entry name" value="MITOCHONDRIAL COENZYME A DIPHOSPHATASE NUDT8"/>
    <property type="match status" value="1"/>
</dbReference>
<keyword evidence="5" id="KW-0460">Magnesium</keyword>
<name>A0ABY9R941_9FLAO</name>
<organism evidence="8 9">
    <name type="scientific">Flavobacterium nakdongensis</name>
    <dbReference type="NCBI Taxonomy" id="3073563"/>
    <lineage>
        <taxon>Bacteria</taxon>
        <taxon>Pseudomonadati</taxon>
        <taxon>Bacteroidota</taxon>
        <taxon>Flavobacteriia</taxon>
        <taxon>Flavobacteriales</taxon>
        <taxon>Flavobacteriaceae</taxon>
        <taxon>Flavobacterium</taxon>
    </lineage>
</organism>
<dbReference type="Pfam" id="PF00293">
    <property type="entry name" value="NUDIX"/>
    <property type="match status" value="1"/>
</dbReference>
<gene>
    <name evidence="8" type="ORF">RF683_07240</name>
</gene>
<keyword evidence="6" id="KW-0464">Manganese</keyword>
<evidence type="ECO:0000256" key="6">
    <source>
        <dbReference type="ARBA" id="ARBA00023211"/>
    </source>
</evidence>
<evidence type="ECO:0000256" key="5">
    <source>
        <dbReference type="ARBA" id="ARBA00022842"/>
    </source>
</evidence>
<dbReference type="SUPFAM" id="SSF55811">
    <property type="entry name" value="Nudix"/>
    <property type="match status" value="1"/>
</dbReference>
<accession>A0ABY9R941</accession>
<dbReference type="Proteomes" id="UP001180481">
    <property type="component" value="Chromosome"/>
</dbReference>
<evidence type="ECO:0000313" key="8">
    <source>
        <dbReference type="EMBL" id="WMW77284.1"/>
    </source>
</evidence>
<sequence>MDFETFVKFLPKIEKEKLLAITAHQKMAPLERFSSLHPAYYADKNPRKAAVLLLVYPKNSEAHLVLIVRNAYEGVHASQIAFPGGKEEISDPDLSFTALRETEEEVGVLMEQIKIVRPFSQVYIPPSNFLVAPFLGITTNELQFRLDPHEVKAIVEFPLRTLLDDEILTEVKMKTSYANEMLVPAFKIEEHIVWGATAMMLSELKELLKNSINS</sequence>
<evidence type="ECO:0000256" key="3">
    <source>
        <dbReference type="ARBA" id="ARBA00022723"/>
    </source>
</evidence>
<dbReference type="Gene3D" id="3.90.79.10">
    <property type="entry name" value="Nucleoside Triphosphate Pyrophosphohydrolase"/>
    <property type="match status" value="1"/>
</dbReference>
<reference evidence="8" key="1">
    <citation type="submission" date="2023-09" db="EMBL/GenBank/DDBJ databases">
        <title>Flavobacterium sp. 20NA77.7 isolated from freshwater.</title>
        <authorList>
            <person name="Le V."/>
            <person name="Ko S.-R."/>
            <person name="Ahn C.-Y."/>
            <person name="Oh H.-M."/>
        </authorList>
    </citation>
    <scope>NUCLEOTIDE SEQUENCE</scope>
    <source>
        <strain evidence="8">20NA77.7</strain>
    </source>
</reference>
<dbReference type="EMBL" id="CP133721">
    <property type="protein sequence ID" value="WMW77284.1"/>
    <property type="molecule type" value="Genomic_DNA"/>
</dbReference>
<protein>
    <submittedName>
        <fullName evidence="8">NUDIX domain-containing protein</fullName>
    </submittedName>
</protein>
<evidence type="ECO:0000259" key="7">
    <source>
        <dbReference type="PROSITE" id="PS51462"/>
    </source>
</evidence>
<dbReference type="InterPro" id="IPR015797">
    <property type="entry name" value="NUDIX_hydrolase-like_dom_sf"/>
</dbReference>
<keyword evidence="4" id="KW-0378">Hydrolase</keyword>
<keyword evidence="9" id="KW-1185">Reference proteome</keyword>